<evidence type="ECO:0000313" key="10">
    <source>
        <dbReference type="EMBL" id="OWK43237.1"/>
    </source>
</evidence>
<feature type="transmembrane region" description="Helical" evidence="9">
    <location>
        <begin position="314"/>
        <end position="335"/>
    </location>
</feature>
<keyword evidence="4 9" id="KW-0812">Transmembrane</keyword>
<dbReference type="AlphaFoldDB" id="A0A225E499"/>
<evidence type="ECO:0000256" key="9">
    <source>
        <dbReference type="SAM" id="Phobius"/>
    </source>
</evidence>
<evidence type="ECO:0000256" key="7">
    <source>
        <dbReference type="ARBA" id="ARBA00024033"/>
    </source>
</evidence>
<dbReference type="RefSeq" id="WP_088254119.1">
    <property type="nucleotide sequence ID" value="NZ_NIDE01000004.1"/>
</dbReference>
<evidence type="ECO:0008006" key="12">
    <source>
        <dbReference type="Google" id="ProtNLM"/>
    </source>
</evidence>
<evidence type="ECO:0000256" key="2">
    <source>
        <dbReference type="ARBA" id="ARBA00022475"/>
    </source>
</evidence>
<feature type="transmembrane region" description="Helical" evidence="9">
    <location>
        <begin position="214"/>
        <end position="235"/>
    </location>
</feature>
<feature type="transmembrane region" description="Helical" evidence="9">
    <location>
        <begin position="283"/>
        <end position="302"/>
    </location>
</feature>
<keyword evidence="6 9" id="KW-0472">Membrane</keyword>
<keyword evidence="11" id="KW-1185">Reference proteome</keyword>
<evidence type="ECO:0000256" key="8">
    <source>
        <dbReference type="SAM" id="MobiDB-lite"/>
    </source>
</evidence>
<proteinExistence type="inferred from homology"/>
<feature type="transmembrane region" description="Helical" evidence="9">
    <location>
        <begin position="355"/>
        <end position="374"/>
    </location>
</feature>
<name>A0A225E499_9BACT</name>
<keyword evidence="5 9" id="KW-1133">Transmembrane helix</keyword>
<evidence type="ECO:0000256" key="6">
    <source>
        <dbReference type="ARBA" id="ARBA00023136"/>
    </source>
</evidence>
<accession>A0A225E499</accession>
<feature type="region of interest" description="Disordered" evidence="8">
    <location>
        <begin position="417"/>
        <end position="454"/>
    </location>
</feature>
<comment type="similarity">
    <text evidence="7">Belongs to the glycosyltransferase 87 family.</text>
</comment>
<dbReference type="OrthoDB" id="265906at2"/>
<feature type="transmembrane region" description="Helical" evidence="9">
    <location>
        <begin position="109"/>
        <end position="132"/>
    </location>
</feature>
<gene>
    <name evidence="10" type="ORF">FRUB_02836</name>
</gene>
<comment type="subcellular location">
    <subcellularLocation>
        <location evidence="1">Cell membrane</location>
        <topology evidence="1">Multi-pass membrane protein</topology>
    </subcellularLocation>
</comment>
<evidence type="ECO:0000313" key="11">
    <source>
        <dbReference type="Proteomes" id="UP000214646"/>
    </source>
</evidence>
<sequence length="454" mass="51167">MSLTYERAAEFLRPRLWLAFVAGGLMWGAWLGSLALGDGVADVFGQIVSMDHLAFYTPARMILEGRTADIYDLEELYRYQQSVIPEGHVVGLEAMRNPPFFALLFLPTARLSFCASAWIWNAVGIGCVIVGIRLLRPERPWRVTIWALCFMPVFAAVSYGQNSLLSFLVLCVAYRLLTDDRTLAAGLVAGLLWFKPPLLLGLIVWWVLEIRWAWRCLVGLVITGFVLTVVSYLIIPEAWLGFVNTLGDNARFTNFDWWKAHNARAFWRQILPKPIPLLSGETLNLQIVLWLISDAVGLWVLVRVWRACRDSRPVMFGAAMFFMLWATPHAMIYEWAVAVVPAVAWWVDLPRFRNAWLVLFMAVGTTLFVSTDVGRVQEYVQKKWFDVEYPVVLQLSVPVFAFATWRASRLLIDSRNGPDPSCVAATAADARAETPDGSRGQDGQRIGSAPLPRP</sequence>
<keyword evidence="3" id="KW-0808">Transferase</keyword>
<protein>
    <recommendedName>
        <fullName evidence="12">DUF2029 domain-containing protein</fullName>
    </recommendedName>
</protein>
<keyword evidence="2" id="KW-1003">Cell membrane</keyword>
<feature type="transmembrane region" description="Helical" evidence="9">
    <location>
        <begin position="183"/>
        <end position="207"/>
    </location>
</feature>
<organism evidence="10 11">
    <name type="scientific">Fimbriiglobus ruber</name>
    <dbReference type="NCBI Taxonomy" id="1908690"/>
    <lineage>
        <taxon>Bacteria</taxon>
        <taxon>Pseudomonadati</taxon>
        <taxon>Planctomycetota</taxon>
        <taxon>Planctomycetia</taxon>
        <taxon>Gemmatales</taxon>
        <taxon>Gemmataceae</taxon>
        <taxon>Fimbriiglobus</taxon>
    </lineage>
</organism>
<reference evidence="11" key="1">
    <citation type="submission" date="2017-06" db="EMBL/GenBank/DDBJ databases">
        <title>Genome analysis of Fimbriiglobus ruber SP5, the first member of the order Planctomycetales with confirmed chitinolytic capability.</title>
        <authorList>
            <person name="Ravin N.V."/>
            <person name="Rakitin A.L."/>
            <person name="Ivanova A.A."/>
            <person name="Beletsky A.V."/>
            <person name="Kulichevskaya I.S."/>
            <person name="Mardanov A.V."/>
            <person name="Dedysh S.N."/>
        </authorList>
    </citation>
    <scope>NUCLEOTIDE SEQUENCE [LARGE SCALE GENOMIC DNA]</scope>
    <source>
        <strain evidence="11">SP5</strain>
    </source>
</reference>
<dbReference type="EMBL" id="NIDE01000004">
    <property type="protein sequence ID" value="OWK43237.1"/>
    <property type="molecule type" value="Genomic_DNA"/>
</dbReference>
<evidence type="ECO:0000256" key="5">
    <source>
        <dbReference type="ARBA" id="ARBA00022989"/>
    </source>
</evidence>
<dbReference type="InterPro" id="IPR018584">
    <property type="entry name" value="GT87"/>
</dbReference>
<evidence type="ECO:0000256" key="1">
    <source>
        <dbReference type="ARBA" id="ARBA00004651"/>
    </source>
</evidence>
<dbReference type="GO" id="GO:0005886">
    <property type="term" value="C:plasma membrane"/>
    <property type="evidence" value="ECO:0007669"/>
    <property type="project" value="UniProtKB-SubCell"/>
</dbReference>
<dbReference type="Proteomes" id="UP000214646">
    <property type="component" value="Unassembled WGS sequence"/>
</dbReference>
<evidence type="ECO:0000256" key="3">
    <source>
        <dbReference type="ARBA" id="ARBA00022679"/>
    </source>
</evidence>
<comment type="caution">
    <text evidence="10">The sequence shown here is derived from an EMBL/GenBank/DDBJ whole genome shotgun (WGS) entry which is preliminary data.</text>
</comment>
<feature type="transmembrane region" description="Helical" evidence="9">
    <location>
        <begin position="144"/>
        <end position="177"/>
    </location>
</feature>
<dbReference type="GO" id="GO:0016758">
    <property type="term" value="F:hexosyltransferase activity"/>
    <property type="evidence" value="ECO:0007669"/>
    <property type="project" value="InterPro"/>
</dbReference>
<evidence type="ECO:0000256" key="4">
    <source>
        <dbReference type="ARBA" id="ARBA00022692"/>
    </source>
</evidence>
<dbReference type="Pfam" id="PF09594">
    <property type="entry name" value="GT87"/>
    <property type="match status" value="1"/>
</dbReference>
<feature type="transmembrane region" description="Helical" evidence="9">
    <location>
        <begin position="16"/>
        <end position="36"/>
    </location>
</feature>